<evidence type="ECO:0000313" key="3">
    <source>
        <dbReference type="Proteomes" id="UP001369815"/>
    </source>
</evidence>
<proteinExistence type="predicted"/>
<name>A0AAX6MJV0_9PEZI</name>
<protein>
    <submittedName>
        <fullName evidence="2">Uncharacterized protein</fullName>
    </submittedName>
</protein>
<evidence type="ECO:0000256" key="1">
    <source>
        <dbReference type="SAM" id="MobiDB-lite"/>
    </source>
</evidence>
<dbReference type="Proteomes" id="UP001369815">
    <property type="component" value="Unassembled WGS sequence"/>
</dbReference>
<gene>
    <name evidence="2" type="ORF">Daesc_005212</name>
</gene>
<evidence type="ECO:0000313" key="2">
    <source>
        <dbReference type="EMBL" id="KAK6952915.1"/>
    </source>
</evidence>
<dbReference type="EMBL" id="JBANMG010000005">
    <property type="protein sequence ID" value="KAK6952915.1"/>
    <property type="molecule type" value="Genomic_DNA"/>
</dbReference>
<feature type="region of interest" description="Disordered" evidence="1">
    <location>
        <begin position="90"/>
        <end position="113"/>
    </location>
</feature>
<sequence>MADPLLAIPDVIKQTGKVARFLVEYGMQVKDAPVLIQSITLEVNTLKAILETLQATLGYNPAPTHKAGLAESLDQCKKLLHELLQLVVPEPETESDEEEPPIKPPRNSARGPFCRFGRSKPAAPTPCRDTNDNHNAGQQLQSLTHTRITSEHYRTQYEAYNYDTNQNVPRTPTRAPRRNSVMGLAARFRWPLFQKSKAEDMLRRLERQKTQLSLALQTDNA</sequence>
<accession>A0AAX6MJV0</accession>
<organism evidence="2 3">
    <name type="scientific">Daldinia eschscholtzii</name>
    <dbReference type="NCBI Taxonomy" id="292717"/>
    <lineage>
        <taxon>Eukaryota</taxon>
        <taxon>Fungi</taxon>
        <taxon>Dikarya</taxon>
        <taxon>Ascomycota</taxon>
        <taxon>Pezizomycotina</taxon>
        <taxon>Sordariomycetes</taxon>
        <taxon>Xylariomycetidae</taxon>
        <taxon>Xylariales</taxon>
        <taxon>Hypoxylaceae</taxon>
        <taxon>Daldinia</taxon>
    </lineage>
</organism>
<dbReference type="AlphaFoldDB" id="A0AAX6MJV0"/>
<reference evidence="2 3" key="1">
    <citation type="journal article" date="2024" name="Front Chem Biol">
        <title>Unveiling the potential of Daldinia eschscholtzii MFLUCC 19-0629 through bioactivity and bioinformatics studies for enhanced sustainable agriculture production.</title>
        <authorList>
            <person name="Brooks S."/>
            <person name="Weaver J.A."/>
            <person name="Klomchit A."/>
            <person name="Alharthi S.A."/>
            <person name="Onlamun T."/>
            <person name="Nurani R."/>
            <person name="Vong T.K."/>
            <person name="Alberti F."/>
            <person name="Greco C."/>
        </authorList>
    </citation>
    <scope>NUCLEOTIDE SEQUENCE [LARGE SCALE GENOMIC DNA]</scope>
    <source>
        <strain evidence="2">MFLUCC 19-0629</strain>
    </source>
</reference>
<comment type="caution">
    <text evidence="2">The sequence shown here is derived from an EMBL/GenBank/DDBJ whole genome shotgun (WGS) entry which is preliminary data.</text>
</comment>
<keyword evidence="3" id="KW-1185">Reference proteome</keyword>